<dbReference type="InterPro" id="IPR019775">
    <property type="entry name" value="WD40_repeat_CS"/>
</dbReference>
<dbReference type="InterPro" id="IPR020472">
    <property type="entry name" value="WD40_PAC1"/>
</dbReference>
<organism evidence="5 6">
    <name type="scientific">Vespula squamosa</name>
    <name type="common">Southern yellow jacket</name>
    <name type="synonym">Wasp</name>
    <dbReference type="NCBI Taxonomy" id="30214"/>
    <lineage>
        <taxon>Eukaryota</taxon>
        <taxon>Metazoa</taxon>
        <taxon>Ecdysozoa</taxon>
        <taxon>Arthropoda</taxon>
        <taxon>Hexapoda</taxon>
        <taxon>Insecta</taxon>
        <taxon>Pterygota</taxon>
        <taxon>Neoptera</taxon>
        <taxon>Endopterygota</taxon>
        <taxon>Hymenoptera</taxon>
        <taxon>Apocrita</taxon>
        <taxon>Aculeata</taxon>
        <taxon>Vespoidea</taxon>
        <taxon>Vespidae</taxon>
        <taxon>Vespinae</taxon>
        <taxon>Vespula</taxon>
    </lineage>
</organism>
<reference evidence="5 6" key="1">
    <citation type="journal article" date="2024" name="Ann. Entomol. Soc. Am.">
        <title>Genomic analyses of the southern and eastern yellowjacket wasps (Hymenoptera: Vespidae) reveal evolutionary signatures of social life.</title>
        <authorList>
            <person name="Catto M.A."/>
            <person name="Caine P.B."/>
            <person name="Orr S.E."/>
            <person name="Hunt B.G."/>
            <person name="Goodisman M.A.D."/>
        </authorList>
    </citation>
    <scope>NUCLEOTIDE SEQUENCE [LARGE SCALE GENOMIC DNA]</scope>
    <source>
        <strain evidence="5">233</strain>
        <tissue evidence="5">Head and thorax</tissue>
    </source>
</reference>
<feature type="repeat" description="WD" evidence="3">
    <location>
        <begin position="629"/>
        <end position="671"/>
    </location>
</feature>
<protein>
    <recommendedName>
        <fullName evidence="4">U-box domain-containing protein</fullName>
    </recommendedName>
</protein>
<gene>
    <name evidence="5" type="ORF">V1478_007809</name>
</gene>
<evidence type="ECO:0000256" key="1">
    <source>
        <dbReference type="ARBA" id="ARBA00022574"/>
    </source>
</evidence>
<proteinExistence type="predicted"/>
<dbReference type="InterPro" id="IPR036322">
    <property type="entry name" value="WD40_repeat_dom_sf"/>
</dbReference>
<feature type="repeat" description="WD" evidence="3">
    <location>
        <begin position="421"/>
        <end position="462"/>
    </location>
</feature>
<evidence type="ECO:0000313" key="5">
    <source>
        <dbReference type="EMBL" id="KAL2725136.1"/>
    </source>
</evidence>
<dbReference type="InterPro" id="IPR003613">
    <property type="entry name" value="Ubox_domain"/>
</dbReference>
<dbReference type="SUPFAM" id="SSF50978">
    <property type="entry name" value="WD40 repeat-like"/>
    <property type="match status" value="2"/>
</dbReference>
<dbReference type="PRINTS" id="PR00320">
    <property type="entry name" value="GPROTEINBRPT"/>
</dbReference>
<keyword evidence="6" id="KW-1185">Reference proteome</keyword>
<feature type="repeat" description="WD" evidence="3">
    <location>
        <begin position="60"/>
        <end position="101"/>
    </location>
</feature>
<dbReference type="InterPro" id="IPR013761">
    <property type="entry name" value="SAM/pointed_sf"/>
</dbReference>
<dbReference type="SMART" id="SM00504">
    <property type="entry name" value="Ubox"/>
    <property type="match status" value="1"/>
</dbReference>
<dbReference type="Gene3D" id="1.10.150.50">
    <property type="entry name" value="Transcription Factor, Ets-1"/>
    <property type="match status" value="1"/>
</dbReference>
<accession>A0ABD2AXM7</accession>
<dbReference type="Pfam" id="PF00400">
    <property type="entry name" value="WD40"/>
    <property type="match status" value="12"/>
</dbReference>
<feature type="repeat" description="WD" evidence="3">
    <location>
        <begin position="369"/>
        <end position="409"/>
    </location>
</feature>
<dbReference type="CDD" id="cd00200">
    <property type="entry name" value="WD40"/>
    <property type="match status" value="2"/>
</dbReference>
<dbReference type="PROSITE" id="PS50082">
    <property type="entry name" value="WD_REPEATS_2"/>
    <property type="match status" value="10"/>
</dbReference>
<evidence type="ECO:0000256" key="3">
    <source>
        <dbReference type="PROSITE-ProRule" id="PRU00221"/>
    </source>
</evidence>
<comment type="caution">
    <text evidence="5">The sequence shown here is derived from an EMBL/GenBank/DDBJ whole genome shotgun (WGS) entry which is preliminary data.</text>
</comment>
<dbReference type="Pfam" id="PF04564">
    <property type="entry name" value="U-box"/>
    <property type="match status" value="1"/>
</dbReference>
<feature type="repeat" description="WD" evidence="3">
    <location>
        <begin position="244"/>
        <end position="285"/>
    </location>
</feature>
<feature type="repeat" description="WD" evidence="3">
    <location>
        <begin position="286"/>
        <end position="327"/>
    </location>
</feature>
<dbReference type="PROSITE" id="PS50294">
    <property type="entry name" value="WD_REPEATS_REGION"/>
    <property type="match status" value="9"/>
</dbReference>
<evidence type="ECO:0000259" key="4">
    <source>
        <dbReference type="PROSITE" id="PS51698"/>
    </source>
</evidence>
<dbReference type="SUPFAM" id="SSF57850">
    <property type="entry name" value="RING/U-box"/>
    <property type="match status" value="1"/>
</dbReference>
<feature type="repeat" description="WD" evidence="3">
    <location>
        <begin position="672"/>
        <end position="705"/>
    </location>
</feature>
<sequence>MTAMIENIQALQTLTIHTSDVNSVDFAGDCILVTGSGDKRVRVWEWQHGTGYVEAFFSPLLGHKYGVTSVKVSPQSTMLASSSIDGTTLLWNLRTGTKIHTMVQVSGESIRTCRFSQDSTSFQKHESAVQGVCFTPDSNWLLTTCTFGVMKLFSTAEMIDSSVSNSQSITVFASVDDAHDLGVVSCDFSISQEVTGTGSESFTKVYQLVTCGNDHNVKLWEVIVIQEKVEAQPNSATINLYRVMEKHSSALTCVRFSSNGLYIASSGLDKTAIIWETNTGKICNVLARHNRYVACCAFSRDGNLLATGSNDKSVIVWDLTGHLTIDSELIRHGAPKLLLNEREKNAMHEHDVLQNAESSRNEVKLIQRMDDHGGAVNGVAFYGNHLIASGSGDKLVRIWGIEKTEEDEEDIKFQEKSYSPLDGHKYSVNYVEFSPCGTMLASCSLDGTTIVWNTENGEHARGSFVNSGSGLRVCRWSPDGTKIATAGDDEKTTLWDMDNMEHLQIFEGHADAVTSIAFTHDSRYLVTACNEGTWRLFDILNEKTELALLVCDEAHDLGVQGCDFSPTGFIGARGDSNLNNNKQTYLLATCGNDSLVKLWQLTISNEEDDSANGIGKSDCNFSFKEKRTLAGHGGNVMDVHFSPIHGEILGSVATDRTARIWSVFSGACLYVLEDHESLVTSCAFSEDTSLFATGALDKAVLVWRIPHQLVSQSILIDSLKQNRKKLADWRIDDTLKWLNEIGLSKLMKKAHACKLTGRQLLSIQVYELLIKLDLENDEEMAEIFKRQLYWLKKEDANVMEISEETEIPHEFLCPITHEIMKEPVQCSDGFTYERAAINEWFLCGKYTSPMTNEPLHDTTFTSNINLRNAICTLLHGNEPE</sequence>
<dbReference type="AlphaFoldDB" id="A0ABD2AXM7"/>
<dbReference type="InterPro" id="IPR013083">
    <property type="entry name" value="Znf_RING/FYVE/PHD"/>
</dbReference>
<dbReference type="SMART" id="SM00320">
    <property type="entry name" value="WD40"/>
    <property type="match status" value="13"/>
</dbReference>
<dbReference type="PROSITE" id="PS00678">
    <property type="entry name" value="WD_REPEATS_1"/>
    <property type="match status" value="5"/>
</dbReference>
<dbReference type="PROSITE" id="PS51698">
    <property type="entry name" value="U_BOX"/>
    <property type="match status" value="1"/>
</dbReference>
<feature type="domain" description="U-box" evidence="4">
    <location>
        <begin position="806"/>
        <end position="880"/>
    </location>
</feature>
<dbReference type="InterPro" id="IPR050349">
    <property type="entry name" value="WD_LIS1/nudF_dynein_reg"/>
</dbReference>
<dbReference type="PANTHER" id="PTHR44129">
    <property type="entry name" value="WD REPEAT-CONTAINING PROTEIN POP1"/>
    <property type="match status" value="1"/>
</dbReference>
<keyword evidence="2" id="KW-0677">Repeat</keyword>
<name>A0ABD2AXM7_VESSQ</name>
<dbReference type="Gene3D" id="2.130.10.10">
    <property type="entry name" value="YVTN repeat-like/Quinoprotein amine dehydrogenase"/>
    <property type="match status" value="6"/>
</dbReference>
<evidence type="ECO:0000256" key="2">
    <source>
        <dbReference type="ARBA" id="ARBA00022737"/>
    </source>
</evidence>
<dbReference type="InterPro" id="IPR001680">
    <property type="entry name" value="WD40_rpt"/>
</dbReference>
<dbReference type="Proteomes" id="UP001607302">
    <property type="component" value="Unassembled WGS sequence"/>
</dbReference>
<dbReference type="InterPro" id="IPR015943">
    <property type="entry name" value="WD40/YVTN_repeat-like_dom_sf"/>
</dbReference>
<evidence type="ECO:0000313" key="6">
    <source>
        <dbReference type="Proteomes" id="UP001607302"/>
    </source>
</evidence>
<feature type="repeat" description="WD" evidence="3">
    <location>
        <begin position="464"/>
        <end position="505"/>
    </location>
</feature>
<feature type="repeat" description="WD" evidence="3">
    <location>
        <begin position="506"/>
        <end position="547"/>
    </location>
</feature>
<feature type="repeat" description="WD" evidence="3">
    <location>
        <begin position="14"/>
        <end position="45"/>
    </location>
</feature>
<dbReference type="Gene3D" id="3.30.40.10">
    <property type="entry name" value="Zinc/RING finger domain, C3HC4 (zinc finger)"/>
    <property type="match status" value="1"/>
</dbReference>
<dbReference type="SUPFAM" id="SSF47769">
    <property type="entry name" value="SAM/Pointed domain"/>
    <property type="match status" value="1"/>
</dbReference>
<keyword evidence="1 3" id="KW-0853">WD repeat</keyword>
<dbReference type="CDD" id="cd16655">
    <property type="entry name" value="RING-Ubox_WDSUB1-like"/>
    <property type="match status" value="1"/>
</dbReference>
<dbReference type="EMBL" id="JAUDFV010000138">
    <property type="protein sequence ID" value="KAL2725136.1"/>
    <property type="molecule type" value="Genomic_DNA"/>
</dbReference>